<keyword evidence="5" id="KW-0963">Cytoplasm</keyword>
<keyword evidence="9" id="KW-1185">Reference proteome</keyword>
<dbReference type="CDD" id="cd19498">
    <property type="entry name" value="RecA-like_HslU"/>
    <property type="match status" value="1"/>
</dbReference>
<evidence type="ECO:0000259" key="6">
    <source>
        <dbReference type="SMART" id="SM00382"/>
    </source>
</evidence>
<dbReference type="Gene3D" id="3.40.50.300">
    <property type="entry name" value="P-loop containing nucleotide triphosphate hydrolases"/>
    <property type="match status" value="2"/>
</dbReference>
<dbReference type="InterPro" id="IPR003593">
    <property type="entry name" value="AAA+_ATPase"/>
</dbReference>
<dbReference type="InterPro" id="IPR050052">
    <property type="entry name" value="ATP-dep_Clp_protease_ClpX"/>
</dbReference>
<dbReference type="GO" id="GO:0005524">
    <property type="term" value="F:ATP binding"/>
    <property type="evidence" value="ECO:0007669"/>
    <property type="project" value="UniProtKB-UniRule"/>
</dbReference>
<feature type="binding site" evidence="5">
    <location>
        <position position="413"/>
    </location>
    <ligand>
        <name>ATP</name>
        <dbReference type="ChEBI" id="CHEBI:30616"/>
    </ligand>
</feature>
<dbReference type="NCBIfam" id="TIGR00390">
    <property type="entry name" value="hslU"/>
    <property type="match status" value="1"/>
</dbReference>
<dbReference type="SMART" id="SM00382">
    <property type="entry name" value="AAA"/>
    <property type="match status" value="1"/>
</dbReference>
<dbReference type="SUPFAM" id="SSF52540">
    <property type="entry name" value="P-loop containing nucleoside triphosphate hydrolases"/>
    <property type="match status" value="1"/>
</dbReference>
<evidence type="ECO:0000256" key="2">
    <source>
        <dbReference type="ARBA" id="ARBA00022741"/>
    </source>
</evidence>
<gene>
    <name evidence="5" type="primary">hslU</name>
    <name evidence="8" type="ORF">SAMN05660297_00182</name>
</gene>
<dbReference type="GO" id="GO:0036402">
    <property type="term" value="F:proteasome-activating activity"/>
    <property type="evidence" value="ECO:0007669"/>
    <property type="project" value="UniProtKB-UniRule"/>
</dbReference>
<name>A0A1H9YFC6_9FIRM</name>
<dbReference type="STRING" id="426128.SAMN05660297_00182"/>
<accession>A0A1H9YFC6</accession>
<dbReference type="InterPro" id="IPR019489">
    <property type="entry name" value="Clp_ATPase_C"/>
</dbReference>
<keyword evidence="8" id="KW-0378">Hydrolase</keyword>
<feature type="domain" description="Clp ATPase C-terminal" evidence="7">
    <location>
        <begin position="355"/>
        <end position="449"/>
    </location>
</feature>
<dbReference type="InterPro" id="IPR004491">
    <property type="entry name" value="HslU"/>
</dbReference>
<dbReference type="InterPro" id="IPR027417">
    <property type="entry name" value="P-loop_NTPase"/>
</dbReference>
<keyword evidence="8" id="KW-0645">Protease</keyword>
<dbReference type="GO" id="GO:0043335">
    <property type="term" value="P:protein unfolding"/>
    <property type="evidence" value="ECO:0007669"/>
    <property type="project" value="UniProtKB-UniRule"/>
</dbReference>
<proteinExistence type="inferred from homology"/>
<dbReference type="GO" id="GO:0009376">
    <property type="term" value="C:HslUV protease complex"/>
    <property type="evidence" value="ECO:0007669"/>
    <property type="project" value="UniProtKB-UniRule"/>
</dbReference>
<sequence>MKEFTPRQIVEELDRYIIGQQEAKKAVAIALRNRIRRSKISSEFKEEIKPKNIIMIGPTGVGKTEIARRLAKLIDAPFVKVEATKFTEVGYVGRDVESMIRDLVETSIRIIKNKHVKKNYEKAKDIANNRVLELLNPRPKKENKYKSPFDMFFKGDSEIDIVEGHEENESDIQLKEQQIKKQFKEGLLENEIVEIQVEDRRPNTFEVFGAGNEEMNINLQDMLGGIIPQKMKKRKVTVAEARKILTDEEAQKLVDMEEVISIAINNAEEQGIIFIDEIDKITGGQGSSGPDISREGVQRDILPIIEGSTVMTKYGPINTDHILFIAAGAFHIAKVSDLIPELQGRFPIRVNLSNLTVEDFKKILTQPQNALLTQYKLLLETEGIEINFLEEAIDEIAKISYISNEQGDNIGARRLHTITEKLLEDISFEAPELVNKTITIDKAYVNKKLKNTVKAFREDRYII</sequence>
<dbReference type="GO" id="GO:0016887">
    <property type="term" value="F:ATP hydrolysis activity"/>
    <property type="evidence" value="ECO:0007669"/>
    <property type="project" value="InterPro"/>
</dbReference>
<dbReference type="HAMAP" id="MF_00249">
    <property type="entry name" value="HslU"/>
    <property type="match status" value="1"/>
</dbReference>
<dbReference type="Proteomes" id="UP000199568">
    <property type="component" value="Unassembled WGS sequence"/>
</dbReference>
<dbReference type="Gene3D" id="1.10.8.60">
    <property type="match status" value="1"/>
</dbReference>
<dbReference type="NCBIfam" id="NF003544">
    <property type="entry name" value="PRK05201.1"/>
    <property type="match status" value="1"/>
</dbReference>
<keyword evidence="2 5" id="KW-0547">Nucleotide-binding</keyword>
<reference evidence="8 9" key="1">
    <citation type="submission" date="2016-10" db="EMBL/GenBank/DDBJ databases">
        <authorList>
            <person name="de Groot N.N."/>
        </authorList>
    </citation>
    <scope>NUCLEOTIDE SEQUENCE [LARGE SCALE GENOMIC DNA]</scope>
    <source>
        <strain evidence="8 9">DSM 18979</strain>
    </source>
</reference>
<keyword evidence="4 5" id="KW-0143">Chaperone</keyword>
<dbReference type="InterPro" id="IPR003959">
    <property type="entry name" value="ATPase_AAA_core"/>
</dbReference>
<dbReference type="PANTHER" id="PTHR48102:SF3">
    <property type="entry name" value="ATP-DEPENDENT PROTEASE ATPASE SUBUNIT HSLU"/>
    <property type="match status" value="1"/>
</dbReference>
<comment type="similarity">
    <text evidence="1 5">Belongs to the ClpX chaperone family. HslU subfamily.</text>
</comment>
<dbReference type="GO" id="GO:0008233">
    <property type="term" value="F:peptidase activity"/>
    <property type="evidence" value="ECO:0007669"/>
    <property type="project" value="UniProtKB-KW"/>
</dbReference>
<dbReference type="Pfam" id="PF00004">
    <property type="entry name" value="AAA"/>
    <property type="match status" value="1"/>
</dbReference>
<feature type="binding site" evidence="5">
    <location>
        <position position="18"/>
    </location>
    <ligand>
        <name>ATP</name>
        <dbReference type="ChEBI" id="CHEBI:30616"/>
    </ligand>
</feature>
<comment type="subcellular location">
    <subcellularLocation>
        <location evidence="5">Cytoplasm</location>
    </subcellularLocation>
</comment>
<dbReference type="FunFam" id="3.40.50.300:FF:000220">
    <property type="entry name" value="ATP-dependent protease ATPase subunit HslU"/>
    <property type="match status" value="1"/>
</dbReference>
<dbReference type="OrthoDB" id="9804062at2"/>
<dbReference type="RefSeq" id="WP_090437932.1">
    <property type="nucleotide sequence ID" value="NZ_FOHU01000001.1"/>
</dbReference>
<comment type="subunit">
    <text evidence="5">A double ring-shaped homohexamer of HslV is capped on each side by a ring-shaped HslU homohexamer. The assembly of the HslU/HslV complex is dependent on binding of ATP.</text>
</comment>
<feature type="binding site" evidence="5">
    <location>
        <begin position="60"/>
        <end position="65"/>
    </location>
    <ligand>
        <name>ATP</name>
        <dbReference type="ChEBI" id="CHEBI:30616"/>
    </ligand>
</feature>
<dbReference type="Pfam" id="PF07724">
    <property type="entry name" value="AAA_2"/>
    <property type="match status" value="1"/>
</dbReference>
<keyword evidence="3 5" id="KW-0067">ATP-binding</keyword>
<evidence type="ECO:0000256" key="4">
    <source>
        <dbReference type="ARBA" id="ARBA00023186"/>
    </source>
</evidence>
<evidence type="ECO:0000313" key="8">
    <source>
        <dbReference type="EMBL" id="SES67169.1"/>
    </source>
</evidence>
<dbReference type="PANTHER" id="PTHR48102">
    <property type="entry name" value="ATP-DEPENDENT CLP PROTEASE ATP-BINDING SUBUNIT CLPX-LIKE, MITOCHONDRIAL-RELATED"/>
    <property type="match status" value="1"/>
</dbReference>
<feature type="binding site" evidence="5">
    <location>
        <position position="276"/>
    </location>
    <ligand>
        <name>ATP</name>
        <dbReference type="ChEBI" id="CHEBI:30616"/>
    </ligand>
</feature>
<evidence type="ECO:0000256" key="1">
    <source>
        <dbReference type="ARBA" id="ARBA00009771"/>
    </source>
</evidence>
<comment type="function">
    <text evidence="5">ATPase subunit of a proteasome-like degradation complex; this subunit has chaperone activity. The binding of ATP and its subsequent hydrolysis by HslU are essential for unfolding of protein substrates subsequently hydrolyzed by HslV. HslU recognizes the N-terminal part of its protein substrates and unfolds these before they are guided to HslV for hydrolysis.</text>
</comment>
<evidence type="ECO:0000313" key="9">
    <source>
        <dbReference type="Proteomes" id="UP000199568"/>
    </source>
</evidence>
<evidence type="ECO:0000259" key="7">
    <source>
        <dbReference type="SMART" id="SM01086"/>
    </source>
</evidence>
<evidence type="ECO:0000256" key="3">
    <source>
        <dbReference type="ARBA" id="ARBA00022840"/>
    </source>
</evidence>
<dbReference type="AlphaFoldDB" id="A0A1H9YFC6"/>
<feature type="domain" description="AAA+ ATPase" evidence="6">
    <location>
        <begin position="49"/>
        <end position="356"/>
    </location>
</feature>
<organism evidence="8 9">
    <name type="scientific">Natronincola peptidivorans</name>
    <dbReference type="NCBI Taxonomy" id="426128"/>
    <lineage>
        <taxon>Bacteria</taxon>
        <taxon>Bacillati</taxon>
        <taxon>Bacillota</taxon>
        <taxon>Clostridia</taxon>
        <taxon>Peptostreptococcales</taxon>
        <taxon>Natronincolaceae</taxon>
        <taxon>Natronincola</taxon>
    </lineage>
</organism>
<feature type="binding site" evidence="5">
    <location>
        <position position="341"/>
    </location>
    <ligand>
        <name>ATP</name>
        <dbReference type="ChEBI" id="CHEBI:30616"/>
    </ligand>
</feature>
<evidence type="ECO:0000256" key="5">
    <source>
        <dbReference type="HAMAP-Rule" id="MF_00249"/>
    </source>
</evidence>
<dbReference type="EMBL" id="FOHU01000001">
    <property type="protein sequence ID" value="SES67169.1"/>
    <property type="molecule type" value="Genomic_DNA"/>
</dbReference>
<protein>
    <recommendedName>
        <fullName evidence="5">ATP-dependent protease ATPase subunit HslU</fullName>
    </recommendedName>
    <alternativeName>
        <fullName evidence="5">Unfoldase HslU</fullName>
    </alternativeName>
</protein>
<dbReference type="SMART" id="SM01086">
    <property type="entry name" value="ClpB_D2-small"/>
    <property type="match status" value="1"/>
</dbReference>